<evidence type="ECO:0000313" key="2">
    <source>
        <dbReference type="EMBL" id="WYY00436.1"/>
    </source>
</evidence>
<evidence type="ECO:0000313" key="3">
    <source>
        <dbReference type="Proteomes" id="UP001451606"/>
    </source>
</evidence>
<dbReference type="InterPro" id="IPR036390">
    <property type="entry name" value="WH_DNA-bd_sf"/>
</dbReference>
<accession>A0AAX4NG23</accession>
<dbReference type="InterPro" id="IPR002831">
    <property type="entry name" value="Tscrpt_reg_TrmB_N"/>
</dbReference>
<dbReference type="RefSeq" id="WP_393970773.1">
    <property type="nucleotide sequence ID" value="NZ_CP133772.1"/>
</dbReference>
<gene>
    <name evidence="2" type="ORF">OXIME_001006</name>
</gene>
<sequence length="121" mass="14064">MLSLTQSKRKKIVCNDLLSCLYGLNEIDFKIFNILSDKEAKSLDQIALEVKRNRTTVYKNLQRLTSLGLAKKEMKCIEKGGQYLVFRSLELPELRRVLEIKVKETKDKLDALLSKFNEYCC</sequence>
<organism evidence="2 3">
    <name type="scientific">Oxyplasma meridianum</name>
    <dbReference type="NCBI Taxonomy" id="3073602"/>
    <lineage>
        <taxon>Archaea</taxon>
        <taxon>Methanobacteriati</taxon>
        <taxon>Thermoplasmatota</taxon>
        <taxon>Thermoplasmata</taxon>
        <taxon>Thermoplasmatales</taxon>
        <taxon>Thermoplasmataceae</taxon>
        <taxon>Oxyplasma</taxon>
    </lineage>
</organism>
<dbReference type="SUPFAM" id="SSF46785">
    <property type="entry name" value="Winged helix' DNA-binding domain"/>
    <property type="match status" value="1"/>
</dbReference>
<dbReference type="EMBL" id="CP133772">
    <property type="protein sequence ID" value="WYY00436.1"/>
    <property type="molecule type" value="Genomic_DNA"/>
</dbReference>
<evidence type="ECO:0000259" key="1">
    <source>
        <dbReference type="Pfam" id="PF01978"/>
    </source>
</evidence>
<dbReference type="Gene3D" id="1.10.10.10">
    <property type="entry name" value="Winged helix-like DNA-binding domain superfamily/Winged helix DNA-binding domain"/>
    <property type="match status" value="1"/>
</dbReference>
<dbReference type="Proteomes" id="UP001451606">
    <property type="component" value="Chromosome"/>
</dbReference>
<protein>
    <submittedName>
        <fullName evidence="2">Winged helix-turn-helix transcriptional regulator</fullName>
    </submittedName>
</protein>
<dbReference type="AlphaFoldDB" id="A0AAX4NG23"/>
<dbReference type="Pfam" id="PF01978">
    <property type="entry name" value="TrmB"/>
    <property type="match status" value="1"/>
</dbReference>
<proteinExistence type="predicted"/>
<dbReference type="GeneID" id="95967742"/>
<dbReference type="InterPro" id="IPR036388">
    <property type="entry name" value="WH-like_DNA-bd_sf"/>
</dbReference>
<feature type="domain" description="Transcription regulator TrmB N-terminal" evidence="1">
    <location>
        <begin position="21"/>
        <end position="73"/>
    </location>
</feature>
<reference evidence="2 3" key="1">
    <citation type="submission" date="2023-09" db="EMBL/GenBank/DDBJ databases">
        <authorList>
            <person name="Golyshina O.V."/>
            <person name="Lunev E.A."/>
            <person name="Bargiela R."/>
            <person name="Gaines M.C."/>
            <person name="Daum B."/>
            <person name="Bale N.J."/>
            <person name="Koenen M."/>
            <person name="Sinninghe Damst J.S."/>
            <person name="Yakimov M."/>
            <person name="Golyshin P.N."/>
        </authorList>
    </citation>
    <scope>NUCLEOTIDE SEQUENCE [LARGE SCALE GENOMIC DNA]</scope>
    <source>
        <strain evidence="2 3">M1</strain>
    </source>
</reference>
<keyword evidence="3" id="KW-1185">Reference proteome</keyword>
<name>A0AAX4NG23_9ARCH</name>
<dbReference type="KEGG" id="omr:OXIME_001006"/>